<dbReference type="SUPFAM" id="SSF49464">
    <property type="entry name" value="Carboxypeptidase regulatory domain-like"/>
    <property type="match status" value="1"/>
</dbReference>
<dbReference type="EMBL" id="FNRI01000003">
    <property type="protein sequence ID" value="SEA42960.1"/>
    <property type="molecule type" value="Genomic_DNA"/>
</dbReference>
<dbReference type="InterPro" id="IPR037066">
    <property type="entry name" value="Plug_dom_sf"/>
</dbReference>
<feature type="chain" id="PRO_5010252804" evidence="8">
    <location>
        <begin position="33"/>
        <end position="1070"/>
    </location>
</feature>
<dbReference type="Proteomes" id="UP000183253">
    <property type="component" value="Unassembled WGS sequence"/>
</dbReference>
<dbReference type="NCBIfam" id="TIGR04056">
    <property type="entry name" value="OMP_RagA_SusC"/>
    <property type="match status" value="1"/>
</dbReference>
<dbReference type="InterPro" id="IPR039426">
    <property type="entry name" value="TonB-dep_rcpt-like"/>
</dbReference>
<name>A0A1H4B468_9BACT</name>
<dbReference type="InterPro" id="IPR036942">
    <property type="entry name" value="Beta-barrel_TonB_sf"/>
</dbReference>
<evidence type="ECO:0000256" key="7">
    <source>
        <dbReference type="PROSITE-ProRule" id="PRU01360"/>
    </source>
</evidence>
<evidence type="ECO:0000313" key="11">
    <source>
        <dbReference type="Proteomes" id="UP000183253"/>
    </source>
</evidence>
<accession>A0A1H4B468</accession>
<protein>
    <submittedName>
        <fullName evidence="10">TonB-linked outer membrane protein, SusC/RagA family</fullName>
    </submittedName>
</protein>
<dbReference type="Pfam" id="PF07715">
    <property type="entry name" value="Plug"/>
    <property type="match status" value="1"/>
</dbReference>
<evidence type="ECO:0000313" key="10">
    <source>
        <dbReference type="EMBL" id="SEA42960.1"/>
    </source>
</evidence>
<proteinExistence type="inferred from homology"/>
<sequence>MLRPLQLQICGGLTRILSVLLLSVLCCSAAVAQQNVTVTGVVTNEAKQPIVGATVIQEGTSRGATTDSKGRFTLNISDKNATLQVSFIGMATQSVPVGGKTRLEIVLKEEAVSVGEVVVTALGIKREAKALGYAVSSVGKEDLTAGRESNIMQAMIGKVAGVDISTTTAGPTGSSRVLIRGNSQLSGSNLPLYVVDGMPVDNSQLQGADGKWGGSGFDFGDVMSSINPEDIENVTILKGPSASALYGSMASNGVVMITTKSGSARKESLGIEVSSNISFTTLLSKFDDYQRVYGQGRNGVIPLTDSDGRGTTQVAWGGKLDPNIMIQIYNGEWKPYGNVNNNVLSFFDTGFTAQNSVSLSNATEKTSFRFAVTDMRNKDIVPKSEFNRTNITMRGTTKLGKTISADASASYIYEDVKNRPALTDNASNIGNALIGIAPNFDQNWLADSYKDANGNYYQWNGSDYRFNPYWVINEMRNESSRSRLMGNARISWDITPWLKLAGRGGLDTYNFRATTFSPISTPRQVEGAINERVMNVTQTNLEATLTFAKKYGDFDINAFVGASLWRNKNEQFTTEGLKQVMPGVDDINAFERINTTHGLYKKEVRSMFGSVSLGYKGLAYLDATIRNDVSSTLCPENRSYWYPSVSGSLIFSSLFKHGDWFSFGKLRASWANVGGDTDPYQLYLDFGTKGFKLNGQSLGEVASTVIPYYDLKPTASYSMEVGLDVRFFQSRLSLDLTLYQQTTKNQIMSLPISSSSSFTRALINAGEIRNRGIELAVTGVPLKIKSFQWETTFTYATNDNKVLSLHPDVPSYELTAARWANAYIYAMENQPYGVIVGQAQKRTPDGRVIVDEKGLPTFDTNVSVLGKGTYAHTLGWSHNFTWKNLNLRLLFDAKFGADMYSMSMMQSYYNGTAKETLKGRDAWYRSEQAKRAAGSPADWKATGGYLVDGVKVVGKDPEGNPIYAENDIYVNPQSYWQSFQDVSPEPFIIDASYVKFRELAFSFDFPRRWLRKTPIAGVQLTAFARNLCILYTNVKNIDPESSYYNGNGQGFEYGSLPSRRTFGFGIKVKF</sequence>
<dbReference type="Gene3D" id="2.40.170.20">
    <property type="entry name" value="TonB-dependent receptor, beta-barrel domain"/>
    <property type="match status" value="1"/>
</dbReference>
<keyword evidence="2 7" id="KW-0813">Transport</keyword>
<dbReference type="AlphaFoldDB" id="A0A1H4B468"/>
<dbReference type="InterPro" id="IPR008969">
    <property type="entry name" value="CarboxyPept-like_regulatory"/>
</dbReference>
<keyword evidence="6 7" id="KW-0998">Cell outer membrane</keyword>
<evidence type="ECO:0000256" key="8">
    <source>
        <dbReference type="SAM" id="SignalP"/>
    </source>
</evidence>
<evidence type="ECO:0000256" key="3">
    <source>
        <dbReference type="ARBA" id="ARBA00022452"/>
    </source>
</evidence>
<keyword evidence="3 7" id="KW-1134">Transmembrane beta strand</keyword>
<keyword evidence="5 7" id="KW-0472">Membrane</keyword>
<dbReference type="STRING" id="1033731.SAMN05444145_103230"/>
<feature type="signal peptide" evidence="8">
    <location>
        <begin position="1"/>
        <end position="32"/>
    </location>
</feature>
<organism evidence="10 11">
    <name type="scientific">Alistipes timonensis JC136</name>
    <dbReference type="NCBI Taxonomy" id="1033731"/>
    <lineage>
        <taxon>Bacteria</taxon>
        <taxon>Pseudomonadati</taxon>
        <taxon>Bacteroidota</taxon>
        <taxon>Bacteroidia</taxon>
        <taxon>Bacteroidales</taxon>
        <taxon>Rikenellaceae</taxon>
        <taxon>Alistipes</taxon>
    </lineage>
</organism>
<keyword evidence="11" id="KW-1185">Reference proteome</keyword>
<dbReference type="Pfam" id="PF13715">
    <property type="entry name" value="CarbopepD_reg_2"/>
    <property type="match status" value="1"/>
</dbReference>
<dbReference type="InterPro" id="IPR012910">
    <property type="entry name" value="Plug_dom"/>
</dbReference>
<dbReference type="InterPro" id="IPR023996">
    <property type="entry name" value="TonB-dep_OMP_SusC/RagA"/>
</dbReference>
<evidence type="ECO:0000256" key="6">
    <source>
        <dbReference type="ARBA" id="ARBA00023237"/>
    </source>
</evidence>
<evidence type="ECO:0000256" key="4">
    <source>
        <dbReference type="ARBA" id="ARBA00022692"/>
    </source>
</evidence>
<dbReference type="InterPro" id="IPR023997">
    <property type="entry name" value="TonB-dep_OMP_SusC/RagA_CS"/>
</dbReference>
<dbReference type="NCBIfam" id="TIGR04057">
    <property type="entry name" value="SusC_RagA_signa"/>
    <property type="match status" value="1"/>
</dbReference>
<dbReference type="SUPFAM" id="SSF56935">
    <property type="entry name" value="Porins"/>
    <property type="match status" value="1"/>
</dbReference>
<evidence type="ECO:0000256" key="1">
    <source>
        <dbReference type="ARBA" id="ARBA00004571"/>
    </source>
</evidence>
<dbReference type="PROSITE" id="PS52016">
    <property type="entry name" value="TONB_DEPENDENT_REC_3"/>
    <property type="match status" value="1"/>
</dbReference>
<feature type="domain" description="TonB-dependent receptor plug" evidence="9">
    <location>
        <begin position="131"/>
        <end position="254"/>
    </location>
</feature>
<keyword evidence="4 7" id="KW-0812">Transmembrane</keyword>
<evidence type="ECO:0000256" key="2">
    <source>
        <dbReference type="ARBA" id="ARBA00022448"/>
    </source>
</evidence>
<comment type="similarity">
    <text evidence="7">Belongs to the TonB-dependent receptor family.</text>
</comment>
<evidence type="ECO:0000256" key="5">
    <source>
        <dbReference type="ARBA" id="ARBA00023136"/>
    </source>
</evidence>
<reference evidence="10 11" key="1">
    <citation type="submission" date="2016-10" db="EMBL/GenBank/DDBJ databases">
        <authorList>
            <person name="de Groot N.N."/>
        </authorList>
    </citation>
    <scope>NUCLEOTIDE SEQUENCE [LARGE SCALE GENOMIC DNA]</scope>
    <source>
        <strain evidence="10 11">DSM 25383</strain>
    </source>
</reference>
<dbReference type="Gene3D" id="2.170.130.10">
    <property type="entry name" value="TonB-dependent receptor, plug domain"/>
    <property type="match status" value="1"/>
</dbReference>
<evidence type="ECO:0000259" key="9">
    <source>
        <dbReference type="Pfam" id="PF07715"/>
    </source>
</evidence>
<dbReference type="GO" id="GO:0009279">
    <property type="term" value="C:cell outer membrane"/>
    <property type="evidence" value="ECO:0007669"/>
    <property type="project" value="UniProtKB-SubCell"/>
</dbReference>
<gene>
    <name evidence="10" type="ORF">SAMN05444145_103230</name>
</gene>
<dbReference type="Gene3D" id="2.60.40.1120">
    <property type="entry name" value="Carboxypeptidase-like, regulatory domain"/>
    <property type="match status" value="1"/>
</dbReference>
<keyword evidence="8" id="KW-0732">Signal</keyword>
<comment type="subcellular location">
    <subcellularLocation>
        <location evidence="1 7">Cell outer membrane</location>
        <topology evidence="1 7">Multi-pass membrane protein</topology>
    </subcellularLocation>
</comment>